<feature type="domain" description="4Fe-4S ferredoxin-type" evidence="4">
    <location>
        <begin position="255"/>
        <end position="284"/>
    </location>
</feature>
<accession>A0A2T0AUN7</accession>
<dbReference type="PANTHER" id="PTHR37954">
    <property type="entry name" value="BLL4979 PROTEIN"/>
    <property type="match status" value="1"/>
</dbReference>
<evidence type="ECO:0000256" key="2">
    <source>
        <dbReference type="ARBA" id="ARBA00023004"/>
    </source>
</evidence>
<dbReference type="InterPro" id="IPR017896">
    <property type="entry name" value="4Fe4S_Fe-S-bd"/>
</dbReference>
<dbReference type="OrthoDB" id="9777728at2"/>
<name>A0A2T0AUN7_9FIRM</name>
<dbReference type="GO" id="GO:0046872">
    <property type="term" value="F:metal ion binding"/>
    <property type="evidence" value="ECO:0007669"/>
    <property type="project" value="UniProtKB-KW"/>
</dbReference>
<dbReference type="Pfam" id="PF12838">
    <property type="entry name" value="Fer4_7"/>
    <property type="match status" value="1"/>
</dbReference>
<dbReference type="RefSeq" id="WP_106004929.1">
    <property type="nucleotide sequence ID" value="NZ_CP136419.1"/>
</dbReference>
<keyword evidence="6" id="KW-1185">Reference proteome</keyword>
<evidence type="ECO:0000256" key="1">
    <source>
        <dbReference type="ARBA" id="ARBA00022723"/>
    </source>
</evidence>
<dbReference type="PANTHER" id="PTHR37954:SF3">
    <property type="entry name" value="DUF169 DOMAIN-CONTAINING PROTEIN"/>
    <property type="match status" value="1"/>
</dbReference>
<feature type="domain" description="4Fe-4S ferredoxin-type" evidence="4">
    <location>
        <begin position="288"/>
        <end position="318"/>
    </location>
</feature>
<keyword evidence="2" id="KW-0408">Iron</keyword>
<keyword evidence="3" id="KW-0411">Iron-sulfur</keyword>
<dbReference type="EMBL" id="PVXM01000012">
    <property type="protein sequence ID" value="PRR74227.1"/>
    <property type="molecule type" value="Genomic_DNA"/>
</dbReference>
<dbReference type="InterPro" id="IPR017900">
    <property type="entry name" value="4Fe4S_Fe_S_CS"/>
</dbReference>
<comment type="caution">
    <text evidence="5">The sequence shown here is derived from an EMBL/GenBank/DDBJ whole genome shotgun (WGS) entry which is preliminary data.</text>
</comment>
<dbReference type="AlphaFoldDB" id="A0A2T0AUN7"/>
<evidence type="ECO:0000313" key="6">
    <source>
        <dbReference type="Proteomes" id="UP000238415"/>
    </source>
</evidence>
<evidence type="ECO:0000256" key="3">
    <source>
        <dbReference type="ARBA" id="ARBA00023014"/>
    </source>
</evidence>
<dbReference type="PROSITE" id="PS51379">
    <property type="entry name" value="4FE4S_FER_2"/>
    <property type="match status" value="2"/>
</dbReference>
<protein>
    <submittedName>
        <fullName evidence="5">Ferredoxin-1</fullName>
    </submittedName>
</protein>
<evidence type="ECO:0000259" key="4">
    <source>
        <dbReference type="PROSITE" id="PS51379"/>
    </source>
</evidence>
<dbReference type="Proteomes" id="UP000238415">
    <property type="component" value="Unassembled WGS sequence"/>
</dbReference>
<dbReference type="PROSITE" id="PS00198">
    <property type="entry name" value="4FE4S_FER_1"/>
    <property type="match status" value="1"/>
</dbReference>
<organism evidence="5 6">
    <name type="scientific">Neomoorella humiferrea</name>
    <dbReference type="NCBI Taxonomy" id="676965"/>
    <lineage>
        <taxon>Bacteria</taxon>
        <taxon>Bacillati</taxon>
        <taxon>Bacillota</taxon>
        <taxon>Clostridia</taxon>
        <taxon>Neomoorellales</taxon>
        <taxon>Neomoorellaceae</taxon>
        <taxon>Neomoorella</taxon>
    </lineage>
</organism>
<sequence>MDNQQLASIYKDILALRWEPVAVRLLRPSEAIPAGVTEPTATLRHCQAIIAARRGWSLYMPPRRHACPDGAAIMGLIPMPPKLQSGELYLLFKKLPTLECARKMIAVRPCFPAGSYEATLVAPLSKANFEADVVIFTLWPEQAMWLCCAQSYNSGERQGFNTSGYNSTCADLTVQPMQTGKMNISFGCYGSRAASDISDFELYLSLPAAQLEIVARSLQKLAQKSIPEARHKIYMPPVMEKVGVQKKNTLDVPAIQINIDAANCLGEGLCADFCPYGVFVMEEQDGRPVPIVKNPERCTACYTCVGQCPAGVIQVLQQ</sequence>
<keyword evidence="1" id="KW-0479">Metal-binding</keyword>
<dbReference type="Pfam" id="PF02596">
    <property type="entry name" value="DUF169"/>
    <property type="match status" value="1"/>
</dbReference>
<gene>
    <name evidence="5" type="ORF">MOHU_09260</name>
</gene>
<dbReference type="Gene3D" id="3.30.70.20">
    <property type="match status" value="1"/>
</dbReference>
<evidence type="ECO:0000313" key="5">
    <source>
        <dbReference type="EMBL" id="PRR74227.1"/>
    </source>
</evidence>
<dbReference type="SUPFAM" id="SSF54862">
    <property type="entry name" value="4Fe-4S ferredoxins"/>
    <property type="match status" value="1"/>
</dbReference>
<dbReference type="InterPro" id="IPR003748">
    <property type="entry name" value="DUF169"/>
</dbReference>
<reference evidence="5 6" key="1">
    <citation type="submission" date="2018-03" db="EMBL/GenBank/DDBJ databases">
        <title>Genome sequence of Moorella humiferrea DSM 23265.</title>
        <authorList>
            <person name="Poehlein A."/>
            <person name="Daniel R."/>
        </authorList>
    </citation>
    <scope>NUCLEOTIDE SEQUENCE [LARGE SCALE GENOMIC DNA]</scope>
    <source>
        <strain evidence="5 6">DSM 23265</strain>
    </source>
</reference>
<dbReference type="GO" id="GO:0051536">
    <property type="term" value="F:iron-sulfur cluster binding"/>
    <property type="evidence" value="ECO:0007669"/>
    <property type="project" value="UniProtKB-KW"/>
</dbReference>
<proteinExistence type="predicted"/>